<proteinExistence type="predicted"/>
<accession>A0A6J5W3T8</accession>
<gene>
    <name evidence="2" type="ORF">CURHAP_LOCUS4721</name>
    <name evidence="3" type="ORF">ORAREDHAP_LOCUS4778</name>
</gene>
<evidence type="ECO:0000313" key="5">
    <source>
        <dbReference type="Proteomes" id="UP000507245"/>
    </source>
</evidence>
<dbReference type="EMBL" id="CAEKKB010000001">
    <property type="protein sequence ID" value="CAB4294364.1"/>
    <property type="molecule type" value="Genomic_DNA"/>
</dbReference>
<dbReference type="Proteomes" id="UP000507222">
    <property type="component" value="Unassembled WGS sequence"/>
</dbReference>
<sequence length="65" mass="7413">MKKVDPTTITWWNAWVGLKLRPKGEFLACKEGDERRGTSEAGEMERGSGAMTGWAKMEAKIRWKI</sequence>
<feature type="compositionally biased region" description="Basic and acidic residues" evidence="1">
    <location>
        <begin position="32"/>
        <end position="46"/>
    </location>
</feature>
<dbReference type="AlphaFoldDB" id="A0A6J5W3T8"/>
<keyword evidence="5" id="KW-1185">Reference proteome</keyword>
<dbReference type="EMBL" id="CAEKDK010000001">
    <property type="protein sequence ID" value="CAB4263755.1"/>
    <property type="molecule type" value="Genomic_DNA"/>
</dbReference>
<dbReference type="Proteomes" id="UP000507245">
    <property type="component" value="Unassembled WGS sequence"/>
</dbReference>
<reference evidence="3 4" key="2">
    <citation type="submission" date="2020-05" db="EMBL/GenBank/DDBJ databases">
        <authorList>
            <person name="Campoy J."/>
            <person name="Schneeberger K."/>
            <person name="Spophaly S."/>
        </authorList>
    </citation>
    <scope>NUCLEOTIDE SEQUENCE [LARGE SCALE GENOMIC DNA]</scope>
    <source>
        <strain evidence="3">PruArmRojPasFocal</strain>
    </source>
</reference>
<evidence type="ECO:0000256" key="1">
    <source>
        <dbReference type="SAM" id="MobiDB-lite"/>
    </source>
</evidence>
<protein>
    <submittedName>
        <fullName evidence="3">Uncharacterized protein</fullName>
    </submittedName>
</protein>
<evidence type="ECO:0000313" key="4">
    <source>
        <dbReference type="Proteomes" id="UP000507222"/>
    </source>
</evidence>
<feature type="region of interest" description="Disordered" evidence="1">
    <location>
        <begin position="32"/>
        <end position="51"/>
    </location>
</feature>
<reference evidence="5" key="1">
    <citation type="journal article" date="2020" name="Genome Biol.">
        <title>Gamete binning: chromosome-level and haplotype-resolved genome assembly enabled by high-throughput single-cell sequencing of gamete genomes.</title>
        <authorList>
            <person name="Campoy J.A."/>
            <person name="Sun H."/>
            <person name="Goel M."/>
            <person name="Jiao W.-B."/>
            <person name="Folz-Donahue K."/>
            <person name="Wang N."/>
            <person name="Rubio M."/>
            <person name="Liu C."/>
            <person name="Kukat C."/>
            <person name="Ruiz D."/>
            <person name="Huettel B."/>
            <person name="Schneeberger K."/>
        </authorList>
    </citation>
    <scope>NUCLEOTIDE SEQUENCE [LARGE SCALE GENOMIC DNA]</scope>
    <source>
        <strain evidence="5">cv. Rojo Pasion</strain>
    </source>
</reference>
<evidence type="ECO:0000313" key="3">
    <source>
        <dbReference type="EMBL" id="CAB4294364.1"/>
    </source>
</evidence>
<evidence type="ECO:0000313" key="2">
    <source>
        <dbReference type="EMBL" id="CAB4263755.1"/>
    </source>
</evidence>
<name>A0A6J5W3T8_PRUAR</name>
<organism evidence="3 5">
    <name type="scientific">Prunus armeniaca</name>
    <name type="common">Apricot</name>
    <name type="synonym">Armeniaca vulgaris</name>
    <dbReference type="NCBI Taxonomy" id="36596"/>
    <lineage>
        <taxon>Eukaryota</taxon>
        <taxon>Viridiplantae</taxon>
        <taxon>Streptophyta</taxon>
        <taxon>Embryophyta</taxon>
        <taxon>Tracheophyta</taxon>
        <taxon>Spermatophyta</taxon>
        <taxon>Magnoliopsida</taxon>
        <taxon>eudicotyledons</taxon>
        <taxon>Gunneridae</taxon>
        <taxon>Pentapetalae</taxon>
        <taxon>rosids</taxon>
        <taxon>fabids</taxon>
        <taxon>Rosales</taxon>
        <taxon>Rosaceae</taxon>
        <taxon>Amygdaloideae</taxon>
        <taxon>Amygdaleae</taxon>
        <taxon>Prunus</taxon>
    </lineage>
</organism>